<dbReference type="SUPFAM" id="SSF103657">
    <property type="entry name" value="BAR/IMD domain-like"/>
    <property type="match status" value="1"/>
</dbReference>
<evidence type="ECO:0000256" key="1">
    <source>
        <dbReference type="ARBA" id="ARBA00004184"/>
    </source>
</evidence>
<dbReference type="GeneID" id="111118122"/>
<dbReference type="Gene3D" id="3.30.1520.10">
    <property type="entry name" value="Phox-like domain"/>
    <property type="match status" value="1"/>
</dbReference>
<feature type="domain" description="PX" evidence="10">
    <location>
        <begin position="72"/>
        <end position="192"/>
    </location>
</feature>
<dbReference type="GO" id="GO:0015031">
    <property type="term" value="P:protein transport"/>
    <property type="evidence" value="ECO:0007669"/>
    <property type="project" value="TreeGrafter"/>
</dbReference>
<dbReference type="InterPro" id="IPR036871">
    <property type="entry name" value="PX_dom_sf"/>
</dbReference>
<keyword evidence="4" id="KW-0813">Transport</keyword>
<name>A0A8B8CBU5_CRAVI</name>
<evidence type="ECO:0000256" key="9">
    <source>
        <dbReference type="SAM" id="MobiDB-lite"/>
    </source>
</evidence>
<comment type="similarity">
    <text evidence="3">Belongs to the sorting nexin family.</text>
</comment>
<organism evidence="11 12">
    <name type="scientific">Crassostrea virginica</name>
    <name type="common">Eastern oyster</name>
    <dbReference type="NCBI Taxonomy" id="6565"/>
    <lineage>
        <taxon>Eukaryota</taxon>
        <taxon>Metazoa</taxon>
        <taxon>Spiralia</taxon>
        <taxon>Lophotrochozoa</taxon>
        <taxon>Mollusca</taxon>
        <taxon>Bivalvia</taxon>
        <taxon>Autobranchia</taxon>
        <taxon>Pteriomorphia</taxon>
        <taxon>Ostreida</taxon>
        <taxon>Ostreoidea</taxon>
        <taxon>Ostreidae</taxon>
        <taxon>Crassostrea</taxon>
    </lineage>
</organism>
<dbReference type="SUPFAM" id="SSF64268">
    <property type="entry name" value="PX domain"/>
    <property type="match status" value="1"/>
</dbReference>
<accession>A0A8B8CBU5</accession>
<evidence type="ECO:0000256" key="6">
    <source>
        <dbReference type="ARBA" id="ARBA00023121"/>
    </source>
</evidence>
<dbReference type="GO" id="GO:0000407">
    <property type="term" value="C:phagophore assembly site"/>
    <property type="evidence" value="ECO:0007669"/>
    <property type="project" value="TreeGrafter"/>
</dbReference>
<gene>
    <name evidence="12" type="primary">LOC111118122</name>
</gene>
<dbReference type="Pfam" id="PF00787">
    <property type="entry name" value="PX"/>
    <property type="match status" value="1"/>
</dbReference>
<evidence type="ECO:0000256" key="3">
    <source>
        <dbReference type="ARBA" id="ARBA00010883"/>
    </source>
</evidence>
<reference evidence="12" key="1">
    <citation type="submission" date="2025-08" db="UniProtKB">
        <authorList>
            <consortium name="RefSeq"/>
        </authorList>
    </citation>
    <scope>IDENTIFICATION</scope>
    <source>
        <tissue evidence="12">Whole sample</tissue>
    </source>
</reference>
<proteinExistence type="inferred from homology"/>
<feature type="compositionally biased region" description="Low complexity" evidence="9">
    <location>
        <begin position="42"/>
        <end position="55"/>
    </location>
</feature>
<keyword evidence="5" id="KW-0963">Cytoplasm</keyword>
<feature type="compositionally biased region" description="Polar residues" evidence="9">
    <location>
        <begin position="460"/>
        <end position="472"/>
    </location>
</feature>
<dbReference type="GO" id="GO:0034727">
    <property type="term" value="P:piecemeal microautophagy of the nucleus"/>
    <property type="evidence" value="ECO:0007669"/>
    <property type="project" value="TreeGrafter"/>
</dbReference>
<dbReference type="AlphaFoldDB" id="A0A8B8CBU5"/>
<dbReference type="PANTHER" id="PTHR45949:SF2">
    <property type="entry name" value="SORTING NEXIN-4"/>
    <property type="match status" value="1"/>
</dbReference>
<evidence type="ECO:0000313" key="11">
    <source>
        <dbReference type="Proteomes" id="UP000694844"/>
    </source>
</evidence>
<dbReference type="InterPro" id="IPR027267">
    <property type="entry name" value="AH/BAR_dom_sf"/>
</dbReference>
<dbReference type="GO" id="GO:0032456">
    <property type="term" value="P:endocytic recycling"/>
    <property type="evidence" value="ECO:0007669"/>
    <property type="project" value="TreeGrafter"/>
</dbReference>
<keyword evidence="6" id="KW-0446">Lipid-binding</keyword>
<dbReference type="Gene3D" id="1.20.1270.60">
    <property type="entry name" value="Arfaptin homology (AH) domain/BAR domain"/>
    <property type="match status" value="1"/>
</dbReference>
<dbReference type="SMART" id="SM00312">
    <property type="entry name" value="PX"/>
    <property type="match status" value="1"/>
</dbReference>
<evidence type="ECO:0000256" key="8">
    <source>
        <dbReference type="SAM" id="Coils"/>
    </source>
</evidence>
<comment type="subcellular location">
    <subcellularLocation>
        <location evidence="2">Cytoplasm</location>
    </subcellularLocation>
    <subcellularLocation>
        <location evidence="1">Endomembrane system</location>
        <topology evidence="1">Peripheral membrane protein</topology>
    </subcellularLocation>
</comment>
<keyword evidence="11" id="KW-1185">Reference proteome</keyword>
<dbReference type="PROSITE" id="PS50195">
    <property type="entry name" value="PX"/>
    <property type="match status" value="1"/>
</dbReference>
<dbReference type="KEGG" id="cvn:111118122"/>
<dbReference type="GO" id="GO:0061709">
    <property type="term" value="P:reticulophagy"/>
    <property type="evidence" value="ECO:0007669"/>
    <property type="project" value="TreeGrafter"/>
</dbReference>
<dbReference type="Proteomes" id="UP000694844">
    <property type="component" value="Chromosome 2"/>
</dbReference>
<dbReference type="RefSeq" id="XP_022313145.1">
    <property type="nucleotide sequence ID" value="XM_022457437.1"/>
</dbReference>
<dbReference type="InterPro" id="IPR001683">
    <property type="entry name" value="PX_dom"/>
</dbReference>
<dbReference type="OrthoDB" id="205639at2759"/>
<evidence type="ECO:0000256" key="5">
    <source>
        <dbReference type="ARBA" id="ARBA00022490"/>
    </source>
</evidence>
<feature type="compositionally biased region" description="Polar residues" evidence="9">
    <location>
        <begin position="483"/>
        <end position="501"/>
    </location>
</feature>
<feature type="coiled-coil region" evidence="8">
    <location>
        <begin position="328"/>
        <end position="404"/>
    </location>
</feature>
<dbReference type="GO" id="GO:0005769">
    <property type="term" value="C:early endosome"/>
    <property type="evidence" value="ECO:0007669"/>
    <property type="project" value="TreeGrafter"/>
</dbReference>
<sequence length="501" mass="57936">MAESKDEILSPDNSEDNLKFRDPLISGLDASDGEMESLSLDASARSEPSVSRSSSLMGNLSRYDDCVDEETQDLFVVVDDPEKHTSTLEAYVTFRITTKTTRSEFDDSQFQVRRRYNDFLWLRQKLEEAYPTHLVPPLPEKHSLRRLDRFSPEFLKVRQQALQKFLTRLSNHPVLSFDKNFQVFLTAKAWEFQAHKKHGTGILSRMSDSIHNISASYMMKNRSPEFTLIYEYVQNFAEKFGVIDRISQRIVKEQTDYVLELCEWGPIYTLWSNSEDQLTTPLLAMSRAVDVCSQALKETIETTEDNFSQPLKEYILYTDAIKAVLRRRDAIQMEYESTIDELNKKKDEREHVKISDQTYSIGAFLGKDPEDVKQQKQDKLEQQIEELTKKMEDLNDRTVCADTDLRVDMERWHKNKQKDVKELFIEAADRQILYYEKCLKAWEDAIRAIQAKEVSHDTLESQGTENSPNKASSSEERGDTMEESSSTSEAHKGATNSEPSV</sequence>
<keyword evidence="8" id="KW-0175">Coiled coil</keyword>
<dbReference type="GO" id="GO:0035091">
    <property type="term" value="F:phosphatidylinositol binding"/>
    <property type="evidence" value="ECO:0007669"/>
    <property type="project" value="InterPro"/>
</dbReference>
<dbReference type="GO" id="GO:0000422">
    <property type="term" value="P:autophagy of mitochondrion"/>
    <property type="evidence" value="ECO:0007669"/>
    <property type="project" value="TreeGrafter"/>
</dbReference>
<evidence type="ECO:0000256" key="7">
    <source>
        <dbReference type="ARBA" id="ARBA00023136"/>
    </source>
</evidence>
<feature type="region of interest" description="Disordered" evidence="9">
    <location>
        <begin position="1"/>
        <end position="56"/>
    </location>
</feature>
<evidence type="ECO:0000256" key="4">
    <source>
        <dbReference type="ARBA" id="ARBA00022448"/>
    </source>
</evidence>
<protein>
    <submittedName>
        <fullName evidence="12">Sorting nexin-30-like</fullName>
    </submittedName>
</protein>
<feature type="region of interest" description="Disordered" evidence="9">
    <location>
        <begin position="455"/>
        <end position="501"/>
    </location>
</feature>
<keyword evidence="7" id="KW-0472">Membrane</keyword>
<dbReference type="PANTHER" id="PTHR45949">
    <property type="entry name" value="SORTING NEXIN-4"/>
    <property type="match status" value="1"/>
</dbReference>
<dbReference type="CDD" id="cd06860">
    <property type="entry name" value="PX_SNX7_30_like"/>
    <property type="match status" value="1"/>
</dbReference>
<evidence type="ECO:0000259" key="10">
    <source>
        <dbReference type="PROSITE" id="PS50195"/>
    </source>
</evidence>
<evidence type="ECO:0000313" key="12">
    <source>
        <dbReference type="RefSeq" id="XP_022313145.1"/>
    </source>
</evidence>
<evidence type="ECO:0000256" key="2">
    <source>
        <dbReference type="ARBA" id="ARBA00004496"/>
    </source>
</evidence>